<dbReference type="InterPro" id="IPR012677">
    <property type="entry name" value="Nucleotide-bd_a/b_plait_sf"/>
</dbReference>
<reference evidence="6" key="2">
    <citation type="submission" date="2015-07" db="EMBL/GenBank/DDBJ databases">
        <title>Contrasting host-pathogen interactions and genome evolution in two generalist and specialist microsporidian pathogens of mosquitoes.</title>
        <authorList>
            <consortium name="The Broad Institute Genomics Platform"/>
            <consortium name="The Broad Institute Genome Sequencing Center for Infectious Disease"/>
            <person name="Cuomo C.A."/>
            <person name="Sanscrainte N.D."/>
            <person name="Goldberg J.M."/>
            <person name="Heiman D."/>
            <person name="Young S."/>
            <person name="Zeng Q."/>
            <person name="Becnel J.J."/>
            <person name="Birren B.W."/>
        </authorList>
    </citation>
    <scope>NUCLEOTIDE SEQUENCE [LARGE SCALE GENOMIC DNA]</scope>
    <source>
        <strain evidence="6">USNM 41457</strain>
    </source>
</reference>
<keyword evidence="6" id="KW-1185">Reference proteome</keyword>
<reference evidence="5 6" key="1">
    <citation type="submission" date="2011-08" db="EMBL/GenBank/DDBJ databases">
        <authorList>
            <person name="Liu Z.J."/>
            <person name="Shi F.L."/>
            <person name="Lu J.Q."/>
            <person name="Li M."/>
            <person name="Wang Z.L."/>
        </authorList>
    </citation>
    <scope>NUCLEOTIDE SEQUENCE [LARGE SCALE GENOMIC DNA]</scope>
    <source>
        <strain evidence="5 6">USNM 41457</strain>
    </source>
</reference>
<feature type="compositionally biased region" description="Basic and acidic residues" evidence="3">
    <location>
        <begin position="250"/>
        <end position="262"/>
    </location>
</feature>
<feature type="compositionally biased region" description="Polar residues" evidence="3">
    <location>
        <begin position="182"/>
        <end position="192"/>
    </location>
</feature>
<name>J9DNP4_EDHAE</name>
<evidence type="ECO:0000256" key="3">
    <source>
        <dbReference type="SAM" id="MobiDB-lite"/>
    </source>
</evidence>
<evidence type="ECO:0000256" key="1">
    <source>
        <dbReference type="PROSITE-ProRule" id="PRU00176"/>
    </source>
</evidence>
<dbReference type="VEuPathDB" id="MicrosporidiaDB:EDEG_01559"/>
<feature type="region of interest" description="Disordered" evidence="3">
    <location>
        <begin position="559"/>
        <end position="589"/>
    </location>
</feature>
<feature type="compositionally biased region" description="Basic and acidic residues" evidence="3">
    <location>
        <begin position="307"/>
        <end position="330"/>
    </location>
</feature>
<feature type="compositionally biased region" description="Basic and acidic residues" evidence="3">
    <location>
        <begin position="10"/>
        <end position="34"/>
    </location>
</feature>
<dbReference type="Proteomes" id="UP000003163">
    <property type="component" value="Unassembled WGS sequence"/>
</dbReference>
<evidence type="ECO:0000313" key="6">
    <source>
        <dbReference type="Proteomes" id="UP000003163"/>
    </source>
</evidence>
<keyword evidence="2" id="KW-0175">Coiled coil</keyword>
<feature type="domain" description="RRM" evidence="4">
    <location>
        <begin position="381"/>
        <end position="454"/>
    </location>
</feature>
<keyword evidence="1" id="KW-0694">RNA-binding</keyword>
<dbReference type="HOGENOM" id="CLU_463088_0_0_1"/>
<gene>
    <name evidence="5" type="ORF">EDEG_01559</name>
</gene>
<dbReference type="AlphaFoldDB" id="J9DNP4"/>
<dbReference type="InParanoid" id="J9DNP4"/>
<dbReference type="Pfam" id="PF00076">
    <property type="entry name" value="RRM_1"/>
    <property type="match status" value="2"/>
</dbReference>
<dbReference type="GO" id="GO:0003723">
    <property type="term" value="F:RNA binding"/>
    <property type="evidence" value="ECO:0007669"/>
    <property type="project" value="UniProtKB-UniRule"/>
</dbReference>
<dbReference type="SMART" id="SM00360">
    <property type="entry name" value="RRM"/>
    <property type="match status" value="2"/>
</dbReference>
<accession>J9DNP4</accession>
<evidence type="ECO:0000313" key="5">
    <source>
        <dbReference type="EMBL" id="EJW04155.1"/>
    </source>
</evidence>
<evidence type="ECO:0000259" key="4">
    <source>
        <dbReference type="PROSITE" id="PS50102"/>
    </source>
</evidence>
<feature type="compositionally biased region" description="Basic and acidic residues" evidence="3">
    <location>
        <begin position="351"/>
        <end position="365"/>
    </location>
</feature>
<protein>
    <recommendedName>
        <fullName evidence="4">RRM domain-containing protein</fullName>
    </recommendedName>
</protein>
<feature type="coiled-coil region" evidence="2">
    <location>
        <begin position="62"/>
        <end position="102"/>
    </location>
</feature>
<dbReference type="Gene3D" id="3.30.70.330">
    <property type="match status" value="2"/>
</dbReference>
<comment type="caution">
    <text evidence="5">The sequence shown here is derived from an EMBL/GenBank/DDBJ whole genome shotgun (WGS) entry which is preliminary data.</text>
</comment>
<proteinExistence type="predicted"/>
<feature type="domain" description="RRM" evidence="4">
    <location>
        <begin position="471"/>
        <end position="551"/>
    </location>
</feature>
<dbReference type="OrthoDB" id="2196320at2759"/>
<organism evidence="5 6">
    <name type="scientific">Edhazardia aedis (strain USNM 41457)</name>
    <name type="common">Microsporidian parasite</name>
    <dbReference type="NCBI Taxonomy" id="1003232"/>
    <lineage>
        <taxon>Eukaryota</taxon>
        <taxon>Fungi</taxon>
        <taxon>Fungi incertae sedis</taxon>
        <taxon>Microsporidia</taxon>
        <taxon>Edhazardia</taxon>
    </lineage>
</organism>
<dbReference type="InterPro" id="IPR000504">
    <property type="entry name" value="RRM_dom"/>
</dbReference>
<feature type="compositionally biased region" description="Basic residues" evidence="3">
    <location>
        <begin position="559"/>
        <end position="583"/>
    </location>
</feature>
<dbReference type="EMBL" id="AFBI03000023">
    <property type="protein sequence ID" value="EJW04155.1"/>
    <property type="molecule type" value="Genomic_DNA"/>
</dbReference>
<dbReference type="SUPFAM" id="SSF54928">
    <property type="entry name" value="RNA-binding domain, RBD"/>
    <property type="match status" value="1"/>
</dbReference>
<feature type="region of interest" description="Disordered" evidence="3">
    <location>
        <begin position="1"/>
        <end position="34"/>
    </location>
</feature>
<feature type="region of interest" description="Disordered" evidence="3">
    <location>
        <begin position="179"/>
        <end position="378"/>
    </location>
</feature>
<sequence>MSQIEANVDTSKKVDEEKPATKKKNEAVKAEKTGRRVKFDLNDRVMEYVPSKLIKTKEDVNHNSARKSLRNYERKLSHLKIKNNLLKKKHELIDNIKQKSTESKILSSEISSDNVKKEFQKNRQNLNSGKKLEIIEGKKEFRNQKTKNKNVLDISDLKSGNCINNNKFMVKDIEKNHKKSENVSNLKNFKSKQTNDIKDNESLIRSPRKSDEELEKDNIKTSKIDNTLSKDQKNVSDNENQNKCKFVFKKNQEFGKPEEKNKMRTKNLSHPLENKNNLEDSQNKHPSKRFKENETENIIKNKSIMFNKEKNYNSDRNDDEKTNYNQDKSKIFLKKTTNKENIKNGFKKKNNCRDLDDSESEKDFDNESSLEENEQKKSREMIITVNNISHKETKDSLKTYFKKFGKIINVDIEMDNSMCPQKAYITFDGTVNKSIFTTEIVLNDKILRVYYEKPENKKLKKIETKTFKSDRRIRIHHMKKSLTTNDVRQILKSYDFKPIDINLHFDIESHKNYGYCFVSFKKPQAAKKFIKSFGKLKDKLGEHAGAEYSQEKVGYETPKRKKLTKKQFKNKERRRKAKMKLKKAQMVAP</sequence>
<dbReference type="CDD" id="cd00590">
    <property type="entry name" value="RRM_SF"/>
    <property type="match status" value="1"/>
</dbReference>
<dbReference type="InterPro" id="IPR035979">
    <property type="entry name" value="RBD_domain_sf"/>
</dbReference>
<feature type="compositionally biased region" description="Basic and acidic residues" evidence="3">
    <location>
        <begin position="193"/>
        <end position="242"/>
    </location>
</feature>
<evidence type="ECO:0000256" key="2">
    <source>
        <dbReference type="SAM" id="Coils"/>
    </source>
</evidence>
<feature type="compositionally biased region" description="Basic and acidic residues" evidence="3">
    <location>
        <begin position="272"/>
        <end position="299"/>
    </location>
</feature>
<dbReference type="PROSITE" id="PS50102">
    <property type="entry name" value="RRM"/>
    <property type="match status" value="2"/>
</dbReference>